<dbReference type="EMBL" id="JAULSR010000003">
    <property type="protein sequence ID" value="KAK0625493.1"/>
    <property type="molecule type" value="Genomic_DNA"/>
</dbReference>
<evidence type="ECO:0000256" key="1">
    <source>
        <dbReference type="SAM" id="MobiDB-lite"/>
    </source>
</evidence>
<protein>
    <submittedName>
        <fullName evidence="2">Uncharacterized protein</fullName>
    </submittedName>
</protein>
<comment type="caution">
    <text evidence="2">The sequence shown here is derived from an EMBL/GenBank/DDBJ whole genome shotgun (WGS) entry which is preliminary data.</text>
</comment>
<accession>A0AA40C5Y1</accession>
<dbReference type="AlphaFoldDB" id="A0AA40C5Y1"/>
<evidence type="ECO:0000313" key="3">
    <source>
        <dbReference type="Proteomes" id="UP001174934"/>
    </source>
</evidence>
<organism evidence="2 3">
    <name type="scientific">Bombardia bombarda</name>
    <dbReference type="NCBI Taxonomy" id="252184"/>
    <lineage>
        <taxon>Eukaryota</taxon>
        <taxon>Fungi</taxon>
        <taxon>Dikarya</taxon>
        <taxon>Ascomycota</taxon>
        <taxon>Pezizomycotina</taxon>
        <taxon>Sordariomycetes</taxon>
        <taxon>Sordariomycetidae</taxon>
        <taxon>Sordariales</taxon>
        <taxon>Lasiosphaeriaceae</taxon>
        <taxon>Bombardia</taxon>
    </lineage>
</organism>
<gene>
    <name evidence="2" type="ORF">B0T17DRAFT_508479</name>
</gene>
<reference evidence="2" key="1">
    <citation type="submission" date="2023-06" db="EMBL/GenBank/DDBJ databases">
        <title>Genome-scale phylogeny and comparative genomics of the fungal order Sordariales.</title>
        <authorList>
            <consortium name="Lawrence Berkeley National Laboratory"/>
            <person name="Hensen N."/>
            <person name="Bonometti L."/>
            <person name="Westerberg I."/>
            <person name="Brannstrom I.O."/>
            <person name="Guillou S."/>
            <person name="Cros-Aarteil S."/>
            <person name="Calhoun S."/>
            <person name="Haridas S."/>
            <person name="Kuo A."/>
            <person name="Mondo S."/>
            <person name="Pangilinan J."/>
            <person name="Riley R."/>
            <person name="LaButti K."/>
            <person name="Andreopoulos B."/>
            <person name="Lipzen A."/>
            <person name="Chen C."/>
            <person name="Yanf M."/>
            <person name="Daum C."/>
            <person name="Ng V."/>
            <person name="Clum A."/>
            <person name="Steindorff A."/>
            <person name="Ohm R."/>
            <person name="Martin F."/>
            <person name="Silar P."/>
            <person name="Natvig D."/>
            <person name="Lalanne C."/>
            <person name="Gautier V."/>
            <person name="Ament-velasquez S.L."/>
            <person name="Kruys A."/>
            <person name="Hutchinson M.I."/>
            <person name="Powell A.J."/>
            <person name="Barry K."/>
            <person name="Miller A.N."/>
            <person name="Grigoriev I.V."/>
            <person name="Debuchy R."/>
            <person name="Gladieux P."/>
            <person name="Thoren M.H."/>
            <person name="Johannesson H."/>
        </authorList>
    </citation>
    <scope>NUCLEOTIDE SEQUENCE</scope>
    <source>
        <strain evidence="2">SMH3391-2</strain>
    </source>
</reference>
<evidence type="ECO:0000313" key="2">
    <source>
        <dbReference type="EMBL" id="KAK0625493.1"/>
    </source>
</evidence>
<feature type="compositionally biased region" description="Basic and acidic residues" evidence="1">
    <location>
        <begin position="165"/>
        <end position="174"/>
    </location>
</feature>
<dbReference type="Proteomes" id="UP001174934">
    <property type="component" value="Unassembled WGS sequence"/>
</dbReference>
<keyword evidence="3" id="KW-1185">Reference proteome</keyword>
<feature type="region of interest" description="Disordered" evidence="1">
    <location>
        <begin position="150"/>
        <end position="212"/>
    </location>
</feature>
<feature type="compositionally biased region" description="Acidic residues" evidence="1">
    <location>
        <begin position="155"/>
        <end position="164"/>
    </location>
</feature>
<name>A0AA40C5Y1_9PEZI</name>
<sequence length="212" mass="23622">MIIVYPRRGSVLNNENTDIIVVGTLTHLLGNCKISKQDAETAIADAFIIASKTVTHAQHGIRPDENIVDYLCRVRSFSGFSAALPEMAWLKPAFAFVDAREKYESSAPPAQQRDDKEFLPTIAYAIDRLNKTTSDDLGMLLLAKQSQPLDTGLHEDEEESISDQDDNHRNDRERVKKRGKGKVVDRPVAPVKTVSRRTVQNQDGDVEMMDGA</sequence>
<proteinExistence type="predicted"/>